<dbReference type="PIRSF" id="PIRSF016482">
    <property type="entry name" value="PilO"/>
    <property type="match status" value="1"/>
</dbReference>
<keyword evidence="1" id="KW-0812">Transmembrane</keyword>
<feature type="transmembrane region" description="Helical" evidence="1">
    <location>
        <begin position="21"/>
        <end position="42"/>
    </location>
</feature>
<dbReference type="Proteomes" id="UP000092528">
    <property type="component" value="Chromosome 1"/>
</dbReference>
<name>A0A1C7FCD6_9VIBR</name>
<organism evidence="2 3">
    <name type="scientific">Vibrio scophthalmi</name>
    <dbReference type="NCBI Taxonomy" id="45658"/>
    <lineage>
        <taxon>Bacteria</taxon>
        <taxon>Pseudomonadati</taxon>
        <taxon>Pseudomonadota</taxon>
        <taxon>Gammaproteobacteria</taxon>
        <taxon>Vibrionales</taxon>
        <taxon>Vibrionaceae</taxon>
        <taxon>Vibrio</taxon>
    </lineage>
</organism>
<reference evidence="2 3" key="1">
    <citation type="submission" date="2016-07" db="EMBL/GenBank/DDBJ databases">
        <title>Genome sequencing of Vibrio scophthalmi strain VS-05, an isolated from Paralichthys olivaceus.</title>
        <authorList>
            <person name="Han H.-J."/>
        </authorList>
    </citation>
    <scope>NUCLEOTIDE SEQUENCE [LARGE SCALE GENOMIC DNA]</scope>
    <source>
        <strain evidence="2 3">VS-05</strain>
    </source>
</reference>
<dbReference type="EMBL" id="CP016414">
    <property type="protein sequence ID" value="ANU37630.1"/>
    <property type="molecule type" value="Genomic_DNA"/>
</dbReference>
<evidence type="ECO:0000313" key="3">
    <source>
        <dbReference type="Proteomes" id="UP000092528"/>
    </source>
</evidence>
<dbReference type="PATRIC" id="fig|45658.7.peg.2507"/>
<keyword evidence="3" id="KW-1185">Reference proteome</keyword>
<dbReference type="PANTHER" id="PTHR39555">
    <property type="entry name" value="FIMBRIAL ASSEMBLY PROTEIN PILO-LIKE PROTEIN-RELATED"/>
    <property type="match status" value="1"/>
</dbReference>
<dbReference type="AlphaFoldDB" id="A0A1C7FCD6"/>
<dbReference type="GO" id="GO:0043107">
    <property type="term" value="P:type IV pilus-dependent motility"/>
    <property type="evidence" value="ECO:0007669"/>
    <property type="project" value="InterPro"/>
</dbReference>
<dbReference type="InterPro" id="IPR014717">
    <property type="entry name" value="Transl_elong_EF1B/ribsomal_bS6"/>
</dbReference>
<accession>A0A1C7FCD6</accession>
<dbReference type="InterPro" id="IPR007445">
    <property type="entry name" value="PilO"/>
</dbReference>
<keyword evidence="1" id="KW-0472">Membrane</keyword>
<evidence type="ECO:0000313" key="2">
    <source>
        <dbReference type="EMBL" id="ANU37630.1"/>
    </source>
</evidence>
<dbReference type="Gene3D" id="3.30.70.60">
    <property type="match status" value="1"/>
</dbReference>
<evidence type="ECO:0000256" key="1">
    <source>
        <dbReference type="SAM" id="Phobius"/>
    </source>
</evidence>
<sequence>MGASMIDYRELDIEELLQWPLSVQLLLLLTLIAALQVGGYWWSIKGEMLQLTQLKQQEQSGLKSIQSKVSQLANNPHLLPQFDEVSQRYADLTHQFVQENELATMLAAVNEQGLQNNLTFSRIDWGKQESQAFYVRLPLEFELTGQYHDIGRFSQAIAALSPMINVVDVSWQRVSPASQKLHLRARAFSYQLKLPVNDEN</sequence>
<proteinExistence type="predicted"/>
<dbReference type="GO" id="GO:0043683">
    <property type="term" value="P:type IV pilus assembly"/>
    <property type="evidence" value="ECO:0007669"/>
    <property type="project" value="InterPro"/>
</dbReference>
<dbReference type="STRING" id="45658.VSVS12_00438"/>
<gene>
    <name evidence="2" type="ORF">VSVS05_02552</name>
</gene>
<keyword evidence="1" id="KW-1133">Transmembrane helix</keyword>
<dbReference type="Pfam" id="PF04350">
    <property type="entry name" value="PilO"/>
    <property type="match status" value="1"/>
</dbReference>
<protein>
    <submittedName>
        <fullName evidence="2">Uncharacterized protein</fullName>
    </submittedName>
</protein>
<dbReference type="PANTHER" id="PTHR39555:SF1">
    <property type="entry name" value="TYPE IV PILUS INNER MEMBRANE COMPONENT PILO"/>
    <property type="match status" value="1"/>
</dbReference>